<reference evidence="1" key="1">
    <citation type="submission" date="2023-06" db="EMBL/GenBank/DDBJ databases">
        <authorList>
            <person name="Delattre M."/>
        </authorList>
    </citation>
    <scope>NUCLEOTIDE SEQUENCE</scope>
    <source>
        <strain evidence="1">AF72</strain>
    </source>
</reference>
<sequence>MEVTVDMVVVGVGHVLPAIIPAAIITATTAMEAAEVVMALAALSHHVFCPQSYGLLDPLDALRYASTRNCSIGLPKWPSYIPVENQRRQVLEALVGEEKIHYYCPFRTFFCDGVWVNGSKMANATAMGCYNFKTVGMVTNRTLSTCHCEPQEGKEPLLVEPVHPSLSGAALVYKKDFATCGWKIQLRQEDLLSATEAEAARHGTMNFQMVGKVTFW</sequence>
<accession>A0AA36C4D1</accession>
<protein>
    <submittedName>
        <fullName evidence="1">Uncharacterized protein</fullName>
    </submittedName>
</protein>
<comment type="caution">
    <text evidence="1">The sequence shown here is derived from an EMBL/GenBank/DDBJ whole genome shotgun (WGS) entry which is preliminary data.</text>
</comment>
<evidence type="ECO:0000313" key="1">
    <source>
        <dbReference type="EMBL" id="CAJ0557897.1"/>
    </source>
</evidence>
<dbReference type="EMBL" id="CATQJA010000153">
    <property type="protein sequence ID" value="CAJ0557897.1"/>
    <property type="molecule type" value="Genomic_DNA"/>
</dbReference>
<feature type="non-terminal residue" evidence="1">
    <location>
        <position position="216"/>
    </location>
</feature>
<proteinExistence type="predicted"/>
<organism evidence="1 2">
    <name type="scientific">Mesorhabditis spiculigera</name>
    <dbReference type="NCBI Taxonomy" id="96644"/>
    <lineage>
        <taxon>Eukaryota</taxon>
        <taxon>Metazoa</taxon>
        <taxon>Ecdysozoa</taxon>
        <taxon>Nematoda</taxon>
        <taxon>Chromadorea</taxon>
        <taxon>Rhabditida</taxon>
        <taxon>Rhabditina</taxon>
        <taxon>Rhabditomorpha</taxon>
        <taxon>Rhabditoidea</taxon>
        <taxon>Rhabditidae</taxon>
        <taxon>Mesorhabditinae</taxon>
        <taxon>Mesorhabditis</taxon>
    </lineage>
</organism>
<evidence type="ECO:0000313" key="2">
    <source>
        <dbReference type="Proteomes" id="UP001177023"/>
    </source>
</evidence>
<keyword evidence="2" id="KW-1185">Reference proteome</keyword>
<gene>
    <name evidence="1" type="ORF">MSPICULIGERA_LOCUS645</name>
</gene>
<dbReference type="Proteomes" id="UP001177023">
    <property type="component" value="Unassembled WGS sequence"/>
</dbReference>
<name>A0AA36C4D1_9BILA</name>
<dbReference type="AlphaFoldDB" id="A0AA36C4D1"/>